<proteinExistence type="predicted"/>
<reference evidence="7 8" key="1">
    <citation type="journal article" date="2024" name="Genome Biol. Evol.">
        <title>Chromosome-level genome assembly of the viviparous eelpout Zoarces viviparus.</title>
        <authorList>
            <person name="Fuhrmann N."/>
            <person name="Brasseur M.V."/>
            <person name="Bakowski C.E."/>
            <person name="Podsiadlowski L."/>
            <person name="Prost S."/>
            <person name="Krehenwinkel H."/>
            <person name="Mayer C."/>
        </authorList>
    </citation>
    <scope>NUCLEOTIDE SEQUENCE [LARGE SCALE GENOMIC DNA]</scope>
    <source>
        <strain evidence="7">NO-MEL_2022_Ind0_liver</strain>
    </source>
</reference>
<feature type="domain" description="THAP-type" evidence="6">
    <location>
        <begin position="1"/>
        <end position="80"/>
    </location>
</feature>
<dbReference type="Proteomes" id="UP001488805">
    <property type="component" value="Unassembled WGS sequence"/>
</dbReference>
<evidence type="ECO:0000256" key="2">
    <source>
        <dbReference type="ARBA" id="ARBA00022771"/>
    </source>
</evidence>
<evidence type="ECO:0000256" key="4">
    <source>
        <dbReference type="ARBA" id="ARBA00023125"/>
    </source>
</evidence>
<dbReference type="InterPro" id="IPR006612">
    <property type="entry name" value="THAP_Znf"/>
</dbReference>
<dbReference type="PROSITE" id="PS50950">
    <property type="entry name" value="ZF_THAP"/>
    <property type="match status" value="1"/>
</dbReference>
<dbReference type="GO" id="GO:0003677">
    <property type="term" value="F:DNA binding"/>
    <property type="evidence" value="ECO:0007669"/>
    <property type="project" value="UniProtKB-UniRule"/>
</dbReference>
<keyword evidence="1" id="KW-0479">Metal-binding</keyword>
<keyword evidence="2 5" id="KW-0863">Zinc-finger</keyword>
<dbReference type="SUPFAM" id="SSF57716">
    <property type="entry name" value="Glucocorticoid receptor-like (DNA-binding domain)"/>
    <property type="match status" value="1"/>
</dbReference>
<dbReference type="AlphaFoldDB" id="A0AAW1FL41"/>
<dbReference type="PANTHER" id="PTHR47696:SF1">
    <property type="entry name" value="THAP DOMAIN-CONTAINING PROTEIN 2"/>
    <property type="match status" value="1"/>
</dbReference>
<dbReference type="InterPro" id="IPR038441">
    <property type="entry name" value="THAP_Znf_sf"/>
</dbReference>
<protein>
    <recommendedName>
        <fullName evidence="6">THAP-type domain-containing protein</fullName>
    </recommendedName>
</protein>
<dbReference type="GO" id="GO:0008270">
    <property type="term" value="F:zinc ion binding"/>
    <property type="evidence" value="ECO:0007669"/>
    <property type="project" value="UniProtKB-KW"/>
</dbReference>
<dbReference type="PANTHER" id="PTHR47696">
    <property type="entry name" value="THAP DOMAIN-CONTAINING PROTEIN 2"/>
    <property type="match status" value="1"/>
</dbReference>
<organism evidence="7 8">
    <name type="scientific">Zoarces viviparus</name>
    <name type="common">Viviparous eelpout</name>
    <name type="synonym">Blennius viviparus</name>
    <dbReference type="NCBI Taxonomy" id="48416"/>
    <lineage>
        <taxon>Eukaryota</taxon>
        <taxon>Metazoa</taxon>
        <taxon>Chordata</taxon>
        <taxon>Craniata</taxon>
        <taxon>Vertebrata</taxon>
        <taxon>Euteleostomi</taxon>
        <taxon>Actinopterygii</taxon>
        <taxon>Neopterygii</taxon>
        <taxon>Teleostei</taxon>
        <taxon>Neoteleostei</taxon>
        <taxon>Acanthomorphata</taxon>
        <taxon>Eupercaria</taxon>
        <taxon>Perciformes</taxon>
        <taxon>Cottioidei</taxon>
        <taxon>Zoarcales</taxon>
        <taxon>Zoarcidae</taxon>
        <taxon>Zoarcinae</taxon>
        <taxon>Zoarces</taxon>
    </lineage>
</organism>
<dbReference type="Pfam" id="PF05485">
    <property type="entry name" value="THAP"/>
    <property type="match status" value="1"/>
</dbReference>
<evidence type="ECO:0000259" key="6">
    <source>
        <dbReference type="PROSITE" id="PS50950"/>
    </source>
</evidence>
<sequence length="266" mass="30546">MSCSAYGCSRRHSKGSDVNFFRFPFGDNARLKQWLLNVRRRNWIPSKSSRLCSTHFKEDQFFIDKEGKRRLKDTAVPTVFIFQNRWLIEDVTNTTSLLRLTTNIDNGPYHNIANAEQAPIDEEDDVVDCDVVDDVVDGVFDDVLDDDIIRVIVGGDVDEVVSDDNTECETSITSQSALHDHSYRSLKQEQIYVDTDHNYIVSGSPRTLKRRVDAVQDQLVLAHKKLKLKCQETRRMKSRLLSMKNLTKDLKKKLNTVEKSLAAVHK</sequence>
<comment type="caution">
    <text evidence="7">The sequence shown here is derived from an EMBL/GenBank/DDBJ whole genome shotgun (WGS) entry which is preliminary data.</text>
</comment>
<dbReference type="Gene3D" id="6.20.210.20">
    <property type="entry name" value="THAP domain"/>
    <property type="match status" value="1"/>
</dbReference>
<gene>
    <name evidence="7" type="ORF">VZT92_007910</name>
</gene>
<evidence type="ECO:0000313" key="8">
    <source>
        <dbReference type="Proteomes" id="UP001488805"/>
    </source>
</evidence>
<dbReference type="SMART" id="SM00692">
    <property type="entry name" value="DM3"/>
    <property type="match status" value="1"/>
</dbReference>
<dbReference type="SMART" id="SM00980">
    <property type="entry name" value="THAP"/>
    <property type="match status" value="1"/>
</dbReference>
<evidence type="ECO:0000256" key="5">
    <source>
        <dbReference type="PROSITE-ProRule" id="PRU00309"/>
    </source>
</evidence>
<evidence type="ECO:0000313" key="7">
    <source>
        <dbReference type="EMBL" id="KAK9535535.1"/>
    </source>
</evidence>
<name>A0AAW1FL41_ZOAVI</name>
<keyword evidence="4 5" id="KW-0238">DNA-binding</keyword>
<keyword evidence="3" id="KW-0862">Zinc</keyword>
<evidence type="ECO:0000256" key="1">
    <source>
        <dbReference type="ARBA" id="ARBA00022723"/>
    </source>
</evidence>
<evidence type="ECO:0000256" key="3">
    <source>
        <dbReference type="ARBA" id="ARBA00022833"/>
    </source>
</evidence>
<dbReference type="EMBL" id="JBCEZU010000056">
    <property type="protein sequence ID" value="KAK9535535.1"/>
    <property type="molecule type" value="Genomic_DNA"/>
</dbReference>
<keyword evidence="8" id="KW-1185">Reference proteome</keyword>
<accession>A0AAW1FL41</accession>
<dbReference type="InterPro" id="IPR026521">
    <property type="entry name" value="THAP2"/>
</dbReference>